<dbReference type="InterPro" id="IPR008147">
    <property type="entry name" value="Gln_synt_N"/>
</dbReference>
<dbReference type="PROSITE" id="PS51987">
    <property type="entry name" value="GS_CATALYTIC"/>
    <property type="match status" value="1"/>
</dbReference>
<keyword evidence="3" id="KW-0067">ATP-binding</keyword>
<dbReference type="GO" id="GO:0005524">
    <property type="term" value="F:ATP binding"/>
    <property type="evidence" value="ECO:0007669"/>
    <property type="project" value="UniProtKB-KW"/>
</dbReference>
<evidence type="ECO:0000256" key="3">
    <source>
        <dbReference type="ARBA" id="ARBA00022840"/>
    </source>
</evidence>
<dbReference type="Gene3D" id="3.30.590.10">
    <property type="entry name" value="Glutamine synthetase/guanido kinase, catalytic domain"/>
    <property type="match status" value="1"/>
</dbReference>
<dbReference type="GO" id="GO:0006542">
    <property type="term" value="P:glutamine biosynthetic process"/>
    <property type="evidence" value="ECO:0007669"/>
    <property type="project" value="InterPro"/>
</dbReference>
<dbReference type="AlphaFoldDB" id="A0A6J6JYM4"/>
<dbReference type="PANTHER" id="PTHR43785">
    <property type="entry name" value="GAMMA-GLUTAMYLPUTRESCINE SYNTHETASE"/>
    <property type="match status" value="1"/>
</dbReference>
<dbReference type="PANTHER" id="PTHR43785:SF12">
    <property type="entry name" value="TYPE-1 GLUTAMINE SYNTHETASE 2"/>
    <property type="match status" value="1"/>
</dbReference>
<organism evidence="5">
    <name type="scientific">freshwater metagenome</name>
    <dbReference type="NCBI Taxonomy" id="449393"/>
    <lineage>
        <taxon>unclassified sequences</taxon>
        <taxon>metagenomes</taxon>
        <taxon>ecological metagenomes</taxon>
    </lineage>
</organism>
<feature type="domain" description="GS catalytic" evidence="4">
    <location>
        <begin position="104"/>
        <end position="430"/>
    </location>
</feature>
<accession>A0A6J6JYM4</accession>
<dbReference type="InterPro" id="IPR014746">
    <property type="entry name" value="Gln_synth/guanido_kin_cat_dom"/>
</dbReference>
<keyword evidence="2" id="KW-0547">Nucleotide-binding</keyword>
<proteinExistence type="predicted"/>
<name>A0A6J6JYM4_9ZZZZ</name>
<protein>
    <submittedName>
        <fullName evidence="5">Unannotated protein</fullName>
    </submittedName>
</protein>
<keyword evidence="1" id="KW-0436">Ligase</keyword>
<evidence type="ECO:0000259" key="4">
    <source>
        <dbReference type="PROSITE" id="PS51987"/>
    </source>
</evidence>
<dbReference type="Pfam" id="PF00120">
    <property type="entry name" value="Gln-synt_C"/>
    <property type="match status" value="1"/>
</dbReference>
<dbReference type="GO" id="GO:0004356">
    <property type="term" value="F:glutamine synthetase activity"/>
    <property type="evidence" value="ECO:0007669"/>
    <property type="project" value="InterPro"/>
</dbReference>
<dbReference type="Gene3D" id="3.10.20.70">
    <property type="entry name" value="Glutamine synthetase, N-terminal domain"/>
    <property type="match status" value="1"/>
</dbReference>
<evidence type="ECO:0000313" key="5">
    <source>
        <dbReference type="EMBL" id="CAB4642166.1"/>
    </source>
</evidence>
<dbReference type="EMBL" id="CAEZWD010000008">
    <property type="protein sequence ID" value="CAB4642166.1"/>
    <property type="molecule type" value="Genomic_DNA"/>
</dbReference>
<evidence type="ECO:0000313" key="6">
    <source>
        <dbReference type="EMBL" id="CAB4642530.1"/>
    </source>
</evidence>
<dbReference type="InterPro" id="IPR008146">
    <property type="entry name" value="Gln_synth_cat_dom"/>
</dbReference>
<evidence type="ECO:0000256" key="2">
    <source>
        <dbReference type="ARBA" id="ARBA00022741"/>
    </source>
</evidence>
<evidence type="ECO:0000256" key="1">
    <source>
        <dbReference type="ARBA" id="ARBA00022598"/>
    </source>
</evidence>
<reference evidence="5" key="1">
    <citation type="submission" date="2020-05" db="EMBL/GenBank/DDBJ databases">
        <authorList>
            <person name="Chiriac C."/>
            <person name="Salcher M."/>
            <person name="Ghai R."/>
            <person name="Kavagutti S V."/>
        </authorList>
    </citation>
    <scope>NUCLEOTIDE SEQUENCE</scope>
</reference>
<gene>
    <name evidence="5" type="ORF">UFOPK2171_00152</name>
    <name evidence="6" type="ORF">UFOPK2237_00007</name>
</gene>
<dbReference type="InterPro" id="IPR036651">
    <property type="entry name" value="Gln_synt_N_sf"/>
</dbReference>
<dbReference type="Pfam" id="PF16952">
    <property type="entry name" value="Gln-synt_N_2"/>
    <property type="match status" value="1"/>
</dbReference>
<dbReference type="SMART" id="SM01230">
    <property type="entry name" value="Gln-synt_C"/>
    <property type="match status" value="1"/>
</dbReference>
<dbReference type="EMBL" id="CAEZWI010000001">
    <property type="protein sequence ID" value="CAB4642530.1"/>
    <property type="molecule type" value="Genomic_DNA"/>
</dbReference>
<dbReference type="SUPFAM" id="SSF55931">
    <property type="entry name" value="Glutamine synthetase/guanido kinase"/>
    <property type="match status" value="1"/>
</dbReference>
<sequence>MKSDSVEPFAFIAVNDLVAITRGRSLPKSELNPTSGVGWVPADLALNAFGALADPNPFGALGDLRLIPDLTTKAVFRGKEYGRDVEIYLADQYTMDGKPWECCPRSNLKIAIERLRNDHGLEVVASFEHEFVTKREDGSSLPGSPFGLDAMLASEPFGSEVWDACIAAGIELENWLPEYGAGQFEVTMTPQGALTACDHAVILKELIRHVARENKLHATFVPIPHPDAVGNGVHVHISLTKNGKPFTYDPKGKAGLSSVAESAFAGVLDHAEGILAWTAPSQISALRLTPHRWSAGGICIGRQNREALLRICPIPSGSDPNKIFNVEYRAADATANPYLVMSCLINAMSDGLDRDLKIDQIVDDHVDNVDVPQLPATLNEAIAAFNANSVMQTWFAKDLIDTHLGIRASEEKTLAGLDGAAKCARYNEAY</sequence>